<name>A0ABW5PEW0_9BACL</name>
<proteinExistence type="predicted"/>
<dbReference type="Pfam" id="PF13738">
    <property type="entry name" value="Pyr_redox_3"/>
    <property type="match status" value="1"/>
</dbReference>
<evidence type="ECO:0000313" key="5">
    <source>
        <dbReference type="Proteomes" id="UP001597541"/>
    </source>
</evidence>
<evidence type="ECO:0000313" key="4">
    <source>
        <dbReference type="EMBL" id="MFD2613093.1"/>
    </source>
</evidence>
<dbReference type="Proteomes" id="UP001597541">
    <property type="component" value="Unassembled WGS sequence"/>
</dbReference>
<organism evidence="4 5">
    <name type="scientific">Paenibacillus gansuensis</name>
    <dbReference type="NCBI Taxonomy" id="306542"/>
    <lineage>
        <taxon>Bacteria</taxon>
        <taxon>Bacillati</taxon>
        <taxon>Bacillota</taxon>
        <taxon>Bacilli</taxon>
        <taxon>Bacillales</taxon>
        <taxon>Paenibacillaceae</taxon>
        <taxon>Paenibacillus</taxon>
    </lineage>
</organism>
<dbReference type="RefSeq" id="WP_377603005.1">
    <property type="nucleotide sequence ID" value="NZ_JBHUME010000007.1"/>
</dbReference>
<dbReference type="NCBIfam" id="TIGR04018">
    <property type="entry name" value="Bthiol_YpdA"/>
    <property type="match status" value="1"/>
</dbReference>
<dbReference type="PANTHER" id="PTHR48105">
    <property type="entry name" value="THIOREDOXIN REDUCTASE 1-RELATED-RELATED"/>
    <property type="match status" value="1"/>
</dbReference>
<comment type="cofactor">
    <cofactor evidence="1">
        <name>FAD</name>
        <dbReference type="ChEBI" id="CHEBI:57692"/>
    </cofactor>
</comment>
<protein>
    <submittedName>
        <fullName evidence="4">YpdA family putative bacillithiol disulfide reductase</fullName>
    </submittedName>
</protein>
<reference evidence="5" key="1">
    <citation type="journal article" date="2019" name="Int. J. Syst. Evol. Microbiol.">
        <title>The Global Catalogue of Microorganisms (GCM) 10K type strain sequencing project: providing services to taxonomists for standard genome sequencing and annotation.</title>
        <authorList>
            <consortium name="The Broad Institute Genomics Platform"/>
            <consortium name="The Broad Institute Genome Sequencing Center for Infectious Disease"/>
            <person name="Wu L."/>
            <person name="Ma J."/>
        </authorList>
    </citation>
    <scope>NUCLEOTIDE SEQUENCE [LARGE SCALE GENOMIC DNA]</scope>
    <source>
        <strain evidence="5">KCTC 3950</strain>
    </source>
</reference>
<evidence type="ECO:0000256" key="3">
    <source>
        <dbReference type="ARBA" id="ARBA00023002"/>
    </source>
</evidence>
<accession>A0ABW5PEW0</accession>
<dbReference type="InterPro" id="IPR036188">
    <property type="entry name" value="FAD/NAD-bd_sf"/>
</dbReference>
<evidence type="ECO:0000256" key="1">
    <source>
        <dbReference type="ARBA" id="ARBA00001974"/>
    </source>
</evidence>
<gene>
    <name evidence="4" type="ORF">ACFSUF_11720</name>
</gene>
<dbReference type="EMBL" id="JBHUME010000007">
    <property type="protein sequence ID" value="MFD2613093.1"/>
    <property type="molecule type" value="Genomic_DNA"/>
</dbReference>
<dbReference type="PRINTS" id="PR00469">
    <property type="entry name" value="PNDRDTASEII"/>
</dbReference>
<evidence type="ECO:0000256" key="2">
    <source>
        <dbReference type="ARBA" id="ARBA00022630"/>
    </source>
</evidence>
<comment type="caution">
    <text evidence="4">The sequence shown here is derived from an EMBL/GenBank/DDBJ whole genome shotgun (WGS) entry which is preliminary data.</text>
</comment>
<dbReference type="InterPro" id="IPR023856">
    <property type="entry name" value="Bdr"/>
</dbReference>
<dbReference type="InterPro" id="IPR050097">
    <property type="entry name" value="Ferredoxin-NADP_redctase_2"/>
</dbReference>
<keyword evidence="5" id="KW-1185">Reference proteome</keyword>
<keyword evidence="3" id="KW-0560">Oxidoreductase</keyword>
<dbReference type="SUPFAM" id="SSF51905">
    <property type="entry name" value="FAD/NAD(P)-binding domain"/>
    <property type="match status" value="1"/>
</dbReference>
<keyword evidence="2" id="KW-0285">Flavoprotein</keyword>
<dbReference type="PRINTS" id="PR00368">
    <property type="entry name" value="FADPNR"/>
</dbReference>
<sequence>MEQVIIVGAGPCGLAAAIELQKAGYNPLVVEKHNIVHSIYLYPTHLQFFSTPKMLEIGDLPFSTPYEKPSRSEALAYYRLAAEHYQLRIKTYTEVISVKGSEGEFTVNTVNRSGEEEILKARYTIISTGYFDHPNMLGIPGEEGANVTHYYREAHPYSGTKTVIIGGSNSAVDAAMDLLRVGAEVTMVYRGSSISSSVKPWVRPIFEGMVDKGRIRLLLNSHVTDITPTSVTVNTDGQLQQIPNDFVLALTGFRPDRKLLSGAGIKLIGPHELPSFTPETMETNVPGLYIAGVISSGSNANEIFIETGRFHGRKIREHLDSKRS</sequence>
<dbReference type="Gene3D" id="3.50.50.60">
    <property type="entry name" value="FAD/NAD(P)-binding domain"/>
    <property type="match status" value="1"/>
</dbReference>